<dbReference type="InterPro" id="IPR051906">
    <property type="entry name" value="TolC-like"/>
</dbReference>
<dbReference type="PANTHER" id="PTHR30026:SF20">
    <property type="entry name" value="OUTER MEMBRANE PROTEIN TOLC"/>
    <property type="match status" value="1"/>
</dbReference>
<evidence type="ECO:0000256" key="6">
    <source>
        <dbReference type="ARBA" id="ARBA00023136"/>
    </source>
</evidence>
<dbReference type="Proteomes" id="UP000271925">
    <property type="component" value="Unassembled WGS sequence"/>
</dbReference>
<comment type="subcellular location">
    <subcellularLocation>
        <location evidence="1">Cell outer membrane</location>
    </subcellularLocation>
</comment>
<keyword evidence="4" id="KW-1134">Transmembrane beta strand</keyword>
<gene>
    <name evidence="8" type="ORF">EHT25_07160</name>
</gene>
<dbReference type="GO" id="GO:0015288">
    <property type="term" value="F:porin activity"/>
    <property type="evidence" value="ECO:0007669"/>
    <property type="project" value="TreeGrafter"/>
</dbReference>
<evidence type="ECO:0000256" key="7">
    <source>
        <dbReference type="ARBA" id="ARBA00023237"/>
    </source>
</evidence>
<dbReference type="AlphaFoldDB" id="A0A3P1C2Q0"/>
<organism evidence="8 9">
    <name type="scientific">Larkinella rosea</name>
    <dbReference type="NCBI Taxonomy" id="2025312"/>
    <lineage>
        <taxon>Bacteria</taxon>
        <taxon>Pseudomonadati</taxon>
        <taxon>Bacteroidota</taxon>
        <taxon>Cytophagia</taxon>
        <taxon>Cytophagales</taxon>
        <taxon>Spirosomataceae</taxon>
        <taxon>Larkinella</taxon>
    </lineage>
</organism>
<evidence type="ECO:0000256" key="3">
    <source>
        <dbReference type="ARBA" id="ARBA00022448"/>
    </source>
</evidence>
<dbReference type="EMBL" id="RQJO01000007">
    <property type="protein sequence ID" value="RRB07552.1"/>
    <property type="molecule type" value="Genomic_DNA"/>
</dbReference>
<keyword evidence="3" id="KW-0813">Transport</keyword>
<dbReference type="OrthoDB" id="1674454at2"/>
<evidence type="ECO:0000256" key="5">
    <source>
        <dbReference type="ARBA" id="ARBA00022692"/>
    </source>
</evidence>
<evidence type="ECO:0000313" key="9">
    <source>
        <dbReference type="Proteomes" id="UP000271925"/>
    </source>
</evidence>
<dbReference type="GO" id="GO:0009279">
    <property type="term" value="C:cell outer membrane"/>
    <property type="evidence" value="ECO:0007669"/>
    <property type="project" value="UniProtKB-SubCell"/>
</dbReference>
<dbReference type="PANTHER" id="PTHR30026">
    <property type="entry name" value="OUTER MEMBRANE PROTEIN TOLC"/>
    <property type="match status" value="1"/>
</dbReference>
<dbReference type="Pfam" id="PF02321">
    <property type="entry name" value="OEP"/>
    <property type="match status" value="1"/>
</dbReference>
<dbReference type="GO" id="GO:1990281">
    <property type="term" value="C:efflux pump complex"/>
    <property type="evidence" value="ECO:0007669"/>
    <property type="project" value="TreeGrafter"/>
</dbReference>
<dbReference type="InterPro" id="IPR003423">
    <property type="entry name" value="OMP_efflux"/>
</dbReference>
<dbReference type="RefSeq" id="WP_124872729.1">
    <property type="nucleotide sequence ID" value="NZ_RQJO01000007.1"/>
</dbReference>
<evidence type="ECO:0000256" key="1">
    <source>
        <dbReference type="ARBA" id="ARBA00004442"/>
    </source>
</evidence>
<keyword evidence="7" id="KW-0998">Cell outer membrane</keyword>
<dbReference type="SUPFAM" id="SSF56954">
    <property type="entry name" value="Outer membrane efflux proteins (OEP)"/>
    <property type="match status" value="1"/>
</dbReference>
<name>A0A3P1C2Q0_9BACT</name>
<dbReference type="Gene3D" id="1.20.1600.10">
    <property type="entry name" value="Outer membrane efflux proteins (OEP)"/>
    <property type="match status" value="1"/>
</dbReference>
<comment type="similarity">
    <text evidence="2">Belongs to the outer membrane factor (OMF) (TC 1.B.17) family.</text>
</comment>
<comment type="caution">
    <text evidence="8">The sequence shown here is derived from an EMBL/GenBank/DDBJ whole genome shotgun (WGS) entry which is preliminary data.</text>
</comment>
<protein>
    <submittedName>
        <fullName evidence="8">TolC family protein</fullName>
    </submittedName>
</protein>
<evidence type="ECO:0000313" key="8">
    <source>
        <dbReference type="EMBL" id="RRB07552.1"/>
    </source>
</evidence>
<keyword evidence="5" id="KW-0812">Transmembrane</keyword>
<proteinExistence type="inferred from homology"/>
<accession>A0A3P1C2Q0</accession>
<evidence type="ECO:0000256" key="2">
    <source>
        <dbReference type="ARBA" id="ARBA00007613"/>
    </source>
</evidence>
<keyword evidence="6" id="KW-0472">Membrane</keyword>
<sequence length="437" mass="49829">MKQLLIVILLVASRDVRAQTVVRTVQDAIQRTRQHNPDLTIARQNRVTQDQQRAASRAALLPTARAFSNFDYNYALPTQLIPAEFLGGQPGEFRSLQFGVPFNLTAGVEVSMPLLSRPNRLDIGLTVQNLRIIDDQNLVLQDEVSTQVARIYHATLLTRSAIDIARRNVANADTIATIAHQRLAKGQIEPLEFNRLQSIRLTAEDVLRQNELTYVRNLNQLKVLLGLTVRDSLVLEQNLMGSAQSTGFSGLSQTVERPQVTVRRSQLELFRQQLNRENGLRWPTLSVYARYSVQAQRKEFSFFDVSQKWFPIGVAGLQLNIPIYSGGLRTANLNRARLRIEQAQAELAYEQTRAELDNQDILNTYHQAVNSLTFNRQNYELNEQNTQIALIKYRAGIFAYDQYLNVFNESLNAQNRYLNNLSNVFINQTILQIRNGY</sequence>
<keyword evidence="9" id="KW-1185">Reference proteome</keyword>
<dbReference type="GO" id="GO:0015562">
    <property type="term" value="F:efflux transmembrane transporter activity"/>
    <property type="evidence" value="ECO:0007669"/>
    <property type="project" value="InterPro"/>
</dbReference>
<evidence type="ECO:0000256" key="4">
    <source>
        <dbReference type="ARBA" id="ARBA00022452"/>
    </source>
</evidence>
<reference evidence="8 9" key="1">
    <citation type="submission" date="2018-11" db="EMBL/GenBank/DDBJ databases">
        <authorList>
            <person name="Zhou Z."/>
            <person name="Wang G."/>
        </authorList>
    </citation>
    <scope>NUCLEOTIDE SEQUENCE [LARGE SCALE GENOMIC DNA]</scope>
    <source>
        <strain evidence="8 9">KCTC52004</strain>
    </source>
</reference>